<sequence>MGEPLTEMPISWLTEDLYAILYSFSRNSAKSIGDKQRISQVLDKVDYAEERIESEGSGVAALTSNSQNPVFAAHQACAFALGRMSLVSRS</sequence>
<name>A0A3P7IYY5_STRVU</name>
<evidence type="ECO:0000313" key="1">
    <source>
        <dbReference type="EMBL" id="VDM78121.1"/>
    </source>
</evidence>
<reference evidence="1 2" key="1">
    <citation type="submission" date="2018-11" db="EMBL/GenBank/DDBJ databases">
        <authorList>
            <consortium name="Pathogen Informatics"/>
        </authorList>
    </citation>
    <scope>NUCLEOTIDE SEQUENCE [LARGE SCALE GENOMIC DNA]</scope>
</reference>
<protein>
    <submittedName>
        <fullName evidence="1">Uncharacterized protein</fullName>
    </submittedName>
</protein>
<dbReference type="Proteomes" id="UP000270094">
    <property type="component" value="Unassembled WGS sequence"/>
</dbReference>
<dbReference type="EMBL" id="UYYB01101053">
    <property type="protein sequence ID" value="VDM78121.1"/>
    <property type="molecule type" value="Genomic_DNA"/>
</dbReference>
<dbReference type="AlphaFoldDB" id="A0A3P7IYY5"/>
<keyword evidence="2" id="KW-1185">Reference proteome</keyword>
<accession>A0A3P7IYY5</accession>
<proteinExistence type="predicted"/>
<evidence type="ECO:0000313" key="2">
    <source>
        <dbReference type="Proteomes" id="UP000270094"/>
    </source>
</evidence>
<organism evidence="1 2">
    <name type="scientific">Strongylus vulgaris</name>
    <name type="common">Blood worm</name>
    <dbReference type="NCBI Taxonomy" id="40348"/>
    <lineage>
        <taxon>Eukaryota</taxon>
        <taxon>Metazoa</taxon>
        <taxon>Ecdysozoa</taxon>
        <taxon>Nematoda</taxon>
        <taxon>Chromadorea</taxon>
        <taxon>Rhabditida</taxon>
        <taxon>Rhabditina</taxon>
        <taxon>Rhabditomorpha</taxon>
        <taxon>Strongyloidea</taxon>
        <taxon>Strongylidae</taxon>
        <taxon>Strongylus</taxon>
    </lineage>
</organism>
<gene>
    <name evidence="1" type="ORF">SVUK_LOCUS13119</name>
</gene>